<dbReference type="GO" id="GO:0006313">
    <property type="term" value="P:DNA transposition"/>
    <property type="evidence" value="ECO:0007669"/>
    <property type="project" value="InterPro"/>
</dbReference>
<dbReference type="GO" id="GO:0003677">
    <property type="term" value="F:DNA binding"/>
    <property type="evidence" value="ECO:0007669"/>
    <property type="project" value="InterPro"/>
</dbReference>
<dbReference type="Proteomes" id="UP000650081">
    <property type="component" value="Unassembled WGS sequence"/>
</dbReference>
<protein>
    <submittedName>
        <fullName evidence="2">IS110 family transposase</fullName>
    </submittedName>
</protein>
<evidence type="ECO:0000313" key="2">
    <source>
        <dbReference type="EMBL" id="MBC6995048.1"/>
    </source>
</evidence>
<dbReference type="PANTHER" id="PTHR33055:SF3">
    <property type="entry name" value="PUTATIVE TRANSPOSASE FOR IS117-RELATED"/>
    <property type="match status" value="1"/>
</dbReference>
<sequence length="110" mass="12638">MFTKIDNGRACASYAGLCPYLFNSGTSVKQRPRTSKACNKRLKTALHQGANNLLKSDNLFGDLYRRLRQKGKTRLQAVNAVRNKMVRVLFACLESDVIYEKNYHQRLRVQ</sequence>
<evidence type="ECO:0000259" key="1">
    <source>
        <dbReference type="Pfam" id="PF02371"/>
    </source>
</evidence>
<reference evidence="2" key="1">
    <citation type="submission" date="2020-08" db="EMBL/GenBank/DDBJ databases">
        <title>Lewinella bacteria from marine environments.</title>
        <authorList>
            <person name="Zhong Y."/>
        </authorList>
    </citation>
    <scope>NUCLEOTIDE SEQUENCE</scope>
    <source>
        <strain evidence="2">KCTC 42187</strain>
    </source>
</reference>
<organism evidence="2 3">
    <name type="scientific">Neolewinella lacunae</name>
    <dbReference type="NCBI Taxonomy" id="1517758"/>
    <lineage>
        <taxon>Bacteria</taxon>
        <taxon>Pseudomonadati</taxon>
        <taxon>Bacteroidota</taxon>
        <taxon>Saprospiria</taxon>
        <taxon>Saprospirales</taxon>
        <taxon>Lewinellaceae</taxon>
        <taxon>Neolewinella</taxon>
    </lineage>
</organism>
<keyword evidence="3" id="KW-1185">Reference proteome</keyword>
<proteinExistence type="predicted"/>
<gene>
    <name evidence="2" type="ORF">H9S92_12785</name>
</gene>
<comment type="caution">
    <text evidence="2">The sequence shown here is derived from an EMBL/GenBank/DDBJ whole genome shotgun (WGS) entry which is preliminary data.</text>
</comment>
<dbReference type="PANTHER" id="PTHR33055">
    <property type="entry name" value="TRANSPOSASE FOR INSERTION SEQUENCE ELEMENT IS1111A"/>
    <property type="match status" value="1"/>
</dbReference>
<dbReference type="GO" id="GO:0004803">
    <property type="term" value="F:transposase activity"/>
    <property type="evidence" value="ECO:0007669"/>
    <property type="project" value="InterPro"/>
</dbReference>
<dbReference type="RefSeq" id="WP_187467101.1">
    <property type="nucleotide sequence ID" value="NZ_JACSIT010000117.1"/>
</dbReference>
<evidence type="ECO:0000313" key="3">
    <source>
        <dbReference type="Proteomes" id="UP000650081"/>
    </source>
</evidence>
<accession>A0A923PJ19</accession>
<dbReference type="InterPro" id="IPR003346">
    <property type="entry name" value="Transposase_20"/>
</dbReference>
<dbReference type="EMBL" id="JACSIT010000117">
    <property type="protein sequence ID" value="MBC6995048.1"/>
    <property type="molecule type" value="Genomic_DNA"/>
</dbReference>
<name>A0A923PJ19_9BACT</name>
<dbReference type="AlphaFoldDB" id="A0A923PJ19"/>
<feature type="domain" description="Transposase IS116/IS110/IS902 C-terminal" evidence="1">
    <location>
        <begin position="3"/>
        <end position="64"/>
    </location>
</feature>
<dbReference type="InterPro" id="IPR047650">
    <property type="entry name" value="Transpos_IS110"/>
</dbReference>
<dbReference type="Pfam" id="PF02371">
    <property type="entry name" value="Transposase_20"/>
    <property type="match status" value="1"/>
</dbReference>